<protein>
    <submittedName>
        <fullName evidence="1">Uncharacterized protein</fullName>
    </submittedName>
</protein>
<evidence type="ECO:0000313" key="1">
    <source>
        <dbReference type="EMBL" id="SIN98817.1"/>
    </source>
</evidence>
<dbReference type="Proteomes" id="UP000185151">
    <property type="component" value="Unassembled WGS sequence"/>
</dbReference>
<proteinExistence type="predicted"/>
<gene>
    <name evidence="1" type="ORF">SAMN05444165_0394</name>
</gene>
<dbReference type="AlphaFoldDB" id="A0A1N6FUC6"/>
<keyword evidence="2" id="KW-1185">Reference proteome</keyword>
<accession>A0A1N6FUC6</accession>
<dbReference type="EMBL" id="FSRU01000001">
    <property type="protein sequence ID" value="SIN98817.1"/>
    <property type="molecule type" value="Genomic_DNA"/>
</dbReference>
<sequence length="45" mass="5244">MTNELTGYQRGKMVFSPRHMLCEEVACMYSDIRGKRNTLLTNNSF</sequence>
<organism evidence="1 2">
    <name type="scientific">Paraburkholderia phenazinium</name>
    <dbReference type="NCBI Taxonomy" id="60549"/>
    <lineage>
        <taxon>Bacteria</taxon>
        <taxon>Pseudomonadati</taxon>
        <taxon>Pseudomonadota</taxon>
        <taxon>Betaproteobacteria</taxon>
        <taxon>Burkholderiales</taxon>
        <taxon>Burkholderiaceae</taxon>
        <taxon>Paraburkholderia</taxon>
    </lineage>
</organism>
<name>A0A1N6FUC6_9BURK</name>
<evidence type="ECO:0000313" key="2">
    <source>
        <dbReference type="Proteomes" id="UP000185151"/>
    </source>
</evidence>
<reference evidence="1 2" key="1">
    <citation type="submission" date="2016-11" db="EMBL/GenBank/DDBJ databases">
        <authorList>
            <person name="Jaros S."/>
            <person name="Januszkiewicz K."/>
            <person name="Wedrychowicz H."/>
        </authorList>
    </citation>
    <scope>NUCLEOTIDE SEQUENCE [LARGE SCALE GENOMIC DNA]</scope>
    <source>
        <strain evidence="1 2">GAS95</strain>
    </source>
</reference>